<accession>B4VZY3</accession>
<dbReference type="Proteomes" id="UP000003835">
    <property type="component" value="Unassembled WGS sequence"/>
</dbReference>
<protein>
    <submittedName>
        <fullName evidence="1">Conserved domain protein, putative</fullName>
    </submittedName>
</protein>
<reference evidence="1 2" key="1">
    <citation type="submission" date="2008-07" db="EMBL/GenBank/DDBJ databases">
        <authorList>
            <person name="Tandeau de Marsac N."/>
            <person name="Ferriera S."/>
            <person name="Johnson J."/>
            <person name="Kravitz S."/>
            <person name="Beeson K."/>
            <person name="Sutton G."/>
            <person name="Rogers Y.-H."/>
            <person name="Friedman R."/>
            <person name="Frazier M."/>
            <person name="Venter J.C."/>
        </authorList>
    </citation>
    <scope>NUCLEOTIDE SEQUENCE [LARGE SCALE GENOMIC DNA]</scope>
    <source>
        <strain evidence="1 2">PCC 7420</strain>
    </source>
</reference>
<dbReference type="InterPro" id="IPR002636">
    <property type="entry name" value="DUF29"/>
</dbReference>
<dbReference type="HOGENOM" id="CLU_134228_0_0_3"/>
<keyword evidence="2" id="KW-1185">Reference proteome</keyword>
<dbReference type="AlphaFoldDB" id="B4VZY3"/>
<dbReference type="Gene3D" id="1.20.1220.20">
    <property type="entry name" value="Uncharcterised protein PF01724"/>
    <property type="match status" value="1"/>
</dbReference>
<dbReference type="STRING" id="118168.MC7420_3588"/>
<evidence type="ECO:0000313" key="2">
    <source>
        <dbReference type="Proteomes" id="UP000003835"/>
    </source>
</evidence>
<dbReference type="PANTHER" id="PTHR34235">
    <property type="entry name" value="SLR1203 PROTEIN-RELATED"/>
    <property type="match status" value="1"/>
</dbReference>
<gene>
    <name evidence="1" type="ORF">MC7420_3588</name>
</gene>
<evidence type="ECO:0000313" key="1">
    <source>
        <dbReference type="EMBL" id="EDX72516.1"/>
    </source>
</evidence>
<organism evidence="1 2">
    <name type="scientific">Coleofasciculus chthonoplastes PCC 7420</name>
    <dbReference type="NCBI Taxonomy" id="118168"/>
    <lineage>
        <taxon>Bacteria</taxon>
        <taxon>Bacillati</taxon>
        <taxon>Cyanobacteriota</taxon>
        <taxon>Cyanophyceae</taxon>
        <taxon>Coleofasciculales</taxon>
        <taxon>Coleofasciculaceae</taxon>
        <taxon>Coleofasciculus</taxon>
    </lineage>
</organism>
<dbReference type="EMBL" id="DS989864">
    <property type="protein sequence ID" value="EDX72516.1"/>
    <property type="molecule type" value="Genomic_DNA"/>
</dbReference>
<dbReference type="eggNOG" id="ENOG5031Z0B">
    <property type="taxonomic scope" value="Bacteria"/>
</dbReference>
<dbReference type="PANTHER" id="PTHR34235:SF1">
    <property type="entry name" value="SLR0416 PROTEIN"/>
    <property type="match status" value="1"/>
</dbReference>
<dbReference type="Pfam" id="PF01724">
    <property type="entry name" value="DUF29"/>
    <property type="match status" value="1"/>
</dbReference>
<dbReference type="OrthoDB" id="495351at2"/>
<proteinExistence type="predicted"/>
<dbReference type="RefSeq" id="WP_006104514.1">
    <property type="nucleotide sequence ID" value="NZ_DS989864.1"/>
</dbReference>
<sequence>MEELLELKDLLLKGDISGALVIVEELEEMSRDDKINNIRSYAKILLLHLIKQQAENRTTRSWDVSIRNSALEIQSKNKRRKAGGYYLKPEELRLALEEAYEQALNGASLEVAEGLYAPETLGNMIDRNRIIDSAMTLILPNSGTSN</sequence>
<name>B4VZY3_9CYAN</name>